<evidence type="ECO:0000313" key="2">
    <source>
        <dbReference type="Proteomes" id="UP000185221"/>
    </source>
</evidence>
<reference evidence="2" key="1">
    <citation type="submission" date="2016-11" db="EMBL/GenBank/DDBJ databases">
        <authorList>
            <person name="Varghese N."/>
            <person name="Submissions S."/>
        </authorList>
    </citation>
    <scope>NUCLEOTIDE SEQUENCE [LARGE SCALE GENOMIC DNA]</scope>
    <source>
        <strain evidence="2">DSM 15292</strain>
    </source>
</reference>
<sequence length="65" mass="7217">MKKVFAIFAISSVMFATSCGNKEVKEETVEVTETVETVEEEVIIEESTSDSTEVVIVEETVEEVK</sequence>
<name>A0A1N6FQG3_9BACT</name>
<gene>
    <name evidence="1" type="ORF">SAMN05444394_2638</name>
</gene>
<accession>A0A1N6FQG3</accession>
<proteinExistence type="predicted"/>
<dbReference type="EMBL" id="FSRC01000002">
    <property type="protein sequence ID" value="SIN97504.1"/>
    <property type="molecule type" value="Genomic_DNA"/>
</dbReference>
<protein>
    <submittedName>
        <fullName evidence="1">Uncharacterized protein</fullName>
    </submittedName>
</protein>
<evidence type="ECO:0000313" key="1">
    <source>
        <dbReference type="EMBL" id="SIN97504.1"/>
    </source>
</evidence>
<dbReference type="Proteomes" id="UP000185221">
    <property type="component" value="Unassembled WGS sequence"/>
</dbReference>
<dbReference type="STRING" id="226505.SAMN05444394_2638"/>
<keyword evidence="2" id="KW-1185">Reference proteome</keyword>
<dbReference type="PROSITE" id="PS51257">
    <property type="entry name" value="PROKAR_LIPOPROTEIN"/>
    <property type="match status" value="1"/>
</dbReference>
<dbReference type="RefSeq" id="WP_074225456.1">
    <property type="nucleotide sequence ID" value="NZ_FSRC01000002.1"/>
</dbReference>
<dbReference type="AlphaFoldDB" id="A0A1N6FQG3"/>
<organism evidence="1 2">
    <name type="scientific">Algoriphagus halophilus</name>
    <dbReference type="NCBI Taxonomy" id="226505"/>
    <lineage>
        <taxon>Bacteria</taxon>
        <taxon>Pseudomonadati</taxon>
        <taxon>Bacteroidota</taxon>
        <taxon>Cytophagia</taxon>
        <taxon>Cytophagales</taxon>
        <taxon>Cyclobacteriaceae</taxon>
        <taxon>Algoriphagus</taxon>
    </lineage>
</organism>